<dbReference type="Proteomes" id="UP001157091">
    <property type="component" value="Unassembled WGS sequence"/>
</dbReference>
<protein>
    <submittedName>
        <fullName evidence="2">Uncharacterized protein</fullName>
    </submittedName>
</protein>
<gene>
    <name evidence="2" type="ORF">GCM10025864_27950</name>
</gene>
<evidence type="ECO:0000313" key="2">
    <source>
        <dbReference type="EMBL" id="GMA25036.1"/>
    </source>
</evidence>
<reference evidence="3" key="1">
    <citation type="journal article" date="2019" name="Int. J. Syst. Evol. Microbiol.">
        <title>The Global Catalogue of Microorganisms (GCM) 10K type strain sequencing project: providing services to taxonomists for standard genome sequencing and annotation.</title>
        <authorList>
            <consortium name="The Broad Institute Genomics Platform"/>
            <consortium name="The Broad Institute Genome Sequencing Center for Infectious Disease"/>
            <person name="Wu L."/>
            <person name="Ma J."/>
        </authorList>
    </citation>
    <scope>NUCLEOTIDE SEQUENCE [LARGE SCALE GENOMIC DNA]</scope>
    <source>
        <strain evidence="3">NBRC 106348</strain>
    </source>
</reference>
<keyword evidence="1" id="KW-1133">Transmembrane helix</keyword>
<name>A0ABQ6I442_9MICO</name>
<proteinExistence type="predicted"/>
<dbReference type="RefSeq" id="WP_284293690.1">
    <property type="nucleotide sequence ID" value="NZ_BSUK01000001.1"/>
</dbReference>
<keyword evidence="3" id="KW-1185">Reference proteome</keyword>
<evidence type="ECO:0000256" key="1">
    <source>
        <dbReference type="SAM" id="Phobius"/>
    </source>
</evidence>
<organism evidence="2 3">
    <name type="scientific">Luteimicrobium album</name>
    <dbReference type="NCBI Taxonomy" id="1054550"/>
    <lineage>
        <taxon>Bacteria</taxon>
        <taxon>Bacillati</taxon>
        <taxon>Actinomycetota</taxon>
        <taxon>Actinomycetes</taxon>
        <taxon>Micrococcales</taxon>
        <taxon>Luteimicrobium</taxon>
    </lineage>
</organism>
<comment type="caution">
    <text evidence="2">The sequence shown here is derived from an EMBL/GenBank/DDBJ whole genome shotgun (WGS) entry which is preliminary data.</text>
</comment>
<keyword evidence="1" id="KW-0812">Transmembrane</keyword>
<sequence>MRGKSDAAGTSIALVVLALALAALLGAAGRALHGGARWARSPVATWQILQGLVGVTWWQETRSPWAGLLVLVSVVLLVLLMVPSVVALTTDRAPRDGDA</sequence>
<accession>A0ABQ6I442</accession>
<keyword evidence="1" id="KW-0472">Membrane</keyword>
<feature type="transmembrane region" description="Helical" evidence="1">
    <location>
        <begin position="65"/>
        <end position="88"/>
    </location>
</feature>
<evidence type="ECO:0000313" key="3">
    <source>
        <dbReference type="Proteomes" id="UP001157091"/>
    </source>
</evidence>
<dbReference type="EMBL" id="BSUK01000001">
    <property type="protein sequence ID" value="GMA25036.1"/>
    <property type="molecule type" value="Genomic_DNA"/>
</dbReference>